<dbReference type="InterPro" id="IPR031510">
    <property type="entry name" value="DLEU7"/>
</dbReference>
<keyword evidence="3" id="KW-1185">Reference proteome</keyword>
<dbReference type="PANTHER" id="PTHR36961">
    <property type="entry name" value="LEUKEMIA-ASSOCIATED PROTEIN 7"/>
    <property type="match status" value="1"/>
</dbReference>
<proteinExistence type="predicted"/>
<evidence type="ECO:0000313" key="2">
    <source>
        <dbReference type="EMBL" id="NWW85677.1"/>
    </source>
</evidence>
<feature type="compositionally biased region" description="Basic and acidic residues" evidence="1">
    <location>
        <begin position="70"/>
        <end position="87"/>
    </location>
</feature>
<dbReference type="Pfam" id="PF15760">
    <property type="entry name" value="DLEU7"/>
    <property type="match status" value="1"/>
</dbReference>
<feature type="non-terminal residue" evidence="2">
    <location>
        <position position="1"/>
    </location>
</feature>
<dbReference type="OrthoDB" id="8788044at2759"/>
<protein>
    <submittedName>
        <fullName evidence="2">LEU7 protein</fullName>
    </submittedName>
</protein>
<gene>
    <name evidence="2" type="primary">Dleu7</name>
    <name evidence="2" type="ORF">RHYJUB_R10598</name>
</gene>
<evidence type="ECO:0000313" key="3">
    <source>
        <dbReference type="Proteomes" id="UP000570016"/>
    </source>
</evidence>
<dbReference type="AlphaFoldDB" id="A0A7K6RJF6"/>
<reference evidence="2 3" key="1">
    <citation type="submission" date="2019-09" db="EMBL/GenBank/DDBJ databases">
        <title>Bird 10,000 Genomes (B10K) Project - Family phase.</title>
        <authorList>
            <person name="Zhang G."/>
        </authorList>
    </citation>
    <scope>NUCLEOTIDE SEQUENCE [LARGE SCALE GENOMIC DNA]</scope>
    <source>
        <strain evidence="2">B10K-DU-029-58</strain>
        <tissue evidence="2">Muscle</tissue>
    </source>
</reference>
<comment type="caution">
    <text evidence="2">The sequence shown here is derived from an EMBL/GenBank/DDBJ whole genome shotgun (WGS) entry which is preliminary data.</text>
</comment>
<feature type="compositionally biased region" description="Polar residues" evidence="1">
    <location>
        <begin position="34"/>
        <end position="44"/>
    </location>
</feature>
<feature type="non-terminal residue" evidence="2">
    <location>
        <position position="222"/>
    </location>
</feature>
<name>A0A7K6RJF6_9AVES</name>
<dbReference type="PANTHER" id="PTHR36961:SF1">
    <property type="entry name" value="LEUKEMIA-ASSOCIATED PROTEIN 7"/>
    <property type="match status" value="1"/>
</dbReference>
<accession>A0A7K6RJF6</accession>
<dbReference type="EMBL" id="VZRY01001043">
    <property type="protein sequence ID" value="NWW85677.1"/>
    <property type="molecule type" value="Genomic_DNA"/>
</dbReference>
<feature type="region of interest" description="Disordered" evidence="1">
    <location>
        <begin position="27"/>
        <end position="104"/>
    </location>
</feature>
<dbReference type="Proteomes" id="UP000570016">
    <property type="component" value="Unassembled WGS sequence"/>
</dbReference>
<evidence type="ECO:0000256" key="1">
    <source>
        <dbReference type="SAM" id="MobiDB-lite"/>
    </source>
</evidence>
<organism evidence="2 3">
    <name type="scientific">Rhynochetos jubatus</name>
    <name type="common">kagu</name>
    <dbReference type="NCBI Taxonomy" id="54386"/>
    <lineage>
        <taxon>Eukaryota</taxon>
        <taxon>Metazoa</taxon>
        <taxon>Chordata</taxon>
        <taxon>Craniata</taxon>
        <taxon>Vertebrata</taxon>
        <taxon>Euteleostomi</taxon>
        <taxon>Archelosauria</taxon>
        <taxon>Archosauria</taxon>
        <taxon>Dinosauria</taxon>
        <taxon>Saurischia</taxon>
        <taxon>Theropoda</taxon>
        <taxon>Coelurosauria</taxon>
        <taxon>Aves</taxon>
        <taxon>Neognathae</taxon>
        <taxon>Neoaves</taxon>
        <taxon>Phaethontimorphae</taxon>
        <taxon>Eurypygiformes</taxon>
        <taxon>Rhynochetidae</taxon>
        <taxon>Rhynochetos</taxon>
    </lineage>
</organism>
<sequence>MAGPAALLVSIEHQAVALCTLRAATAPRPPHNAPQPSHTQTFSASRPGPAWHSLGEEMEVSQPGGAQELGEERKAPWKSPMEGDKGGDLTLLSPGEPRPERLARPGPVRCETLREMALLSKLSRLVEATSRLVQVERTLLLPLLQQHPLPLHPKDSIEFRNICSHMALQREGQQFERDLQEAHQCLKTIIEKLICSLAVFPSDSCIPVRATLRQILQNLLAM</sequence>